<keyword evidence="1" id="KW-0472">Membrane</keyword>
<organism evidence="2 3">
    <name type="scientific">Nicoliella spurrieriana</name>
    <dbReference type="NCBI Taxonomy" id="2925830"/>
    <lineage>
        <taxon>Bacteria</taxon>
        <taxon>Bacillati</taxon>
        <taxon>Bacillota</taxon>
        <taxon>Bacilli</taxon>
        <taxon>Lactobacillales</taxon>
        <taxon>Lactobacillaceae</taxon>
        <taxon>Nicoliella</taxon>
    </lineage>
</organism>
<dbReference type="PANTHER" id="PTHR40076:SF1">
    <property type="entry name" value="MEMBRANE PROTEIN"/>
    <property type="match status" value="1"/>
</dbReference>
<sequence>MNFADLKRDANQELLKNFGFYFILYLPFLILQSLSGLVANHISGQASNALLAGTTDAITNFTGHYNGEINFYYLISFITAIVGAGISFQILSLIRNQTEHTGAFGKSTAIFSTKLIFGVIATILLEYIFIFLWLLLFIVPGVVKSFSYSQAVYIYRDAYVSGNRITPLQAITLSRRLMDGHKGELFLLSLSFIGWWILLSIVTSFTILPVLGIFVYPYYQITMMNYYNRLSA</sequence>
<name>A0A976RTL2_9LACO</name>
<accession>A0A976RTL2</accession>
<keyword evidence="3" id="KW-1185">Reference proteome</keyword>
<feature type="transmembrane region" description="Helical" evidence="1">
    <location>
        <begin position="115"/>
        <end position="139"/>
    </location>
</feature>
<keyword evidence="1" id="KW-1133">Transmembrane helix</keyword>
<dbReference type="RefSeq" id="WP_260117173.1">
    <property type="nucleotide sequence ID" value="NZ_CP093361.1"/>
</dbReference>
<feature type="transmembrane region" description="Helical" evidence="1">
    <location>
        <begin position="193"/>
        <end position="219"/>
    </location>
</feature>
<evidence type="ECO:0000313" key="3">
    <source>
        <dbReference type="Proteomes" id="UP000831181"/>
    </source>
</evidence>
<gene>
    <name evidence="2" type="ORF">MOO44_04225</name>
</gene>
<evidence type="ECO:0000313" key="2">
    <source>
        <dbReference type="EMBL" id="UQS87366.1"/>
    </source>
</evidence>
<keyword evidence="1" id="KW-0812">Transmembrane</keyword>
<feature type="transmembrane region" description="Helical" evidence="1">
    <location>
        <begin position="20"/>
        <end position="42"/>
    </location>
</feature>
<evidence type="ECO:0000256" key="1">
    <source>
        <dbReference type="SAM" id="Phobius"/>
    </source>
</evidence>
<dbReference type="Pfam" id="PF06161">
    <property type="entry name" value="DUF975"/>
    <property type="match status" value="1"/>
</dbReference>
<proteinExistence type="predicted"/>
<dbReference type="KEGG" id="lbe:MOO44_04225"/>
<dbReference type="AlphaFoldDB" id="A0A976RTL2"/>
<reference evidence="2" key="1">
    <citation type="journal article" date="2022" name="Int. J. Syst. Evol. Microbiol.">
        <title>Apilactobacillus apisilvae sp. nov., Nicolia spurrieriana gen. nov. sp. nov., Bombilactobacillus folatiphilus sp. nov. and Bombilactobacillus thymidiniphilus sp. nov., four new lactic acid bacterial isolates from stingless bees Tetragonula carbonaria and Austroplebeia australis.</title>
        <authorList>
            <person name="Oliphant S.A."/>
            <person name="Watson-Haigh N.S."/>
            <person name="Sumby K.M."/>
            <person name="Gardner J."/>
            <person name="Groom S."/>
            <person name="Jiranek V."/>
        </authorList>
    </citation>
    <scope>NUCLEOTIDE SEQUENCE</scope>
    <source>
        <strain evidence="2">SGEP1_A5</strain>
    </source>
</reference>
<dbReference type="PANTHER" id="PTHR40076">
    <property type="entry name" value="MEMBRANE PROTEIN-RELATED"/>
    <property type="match status" value="1"/>
</dbReference>
<dbReference type="EMBL" id="CP093361">
    <property type="protein sequence ID" value="UQS87366.1"/>
    <property type="molecule type" value="Genomic_DNA"/>
</dbReference>
<dbReference type="InterPro" id="IPR010380">
    <property type="entry name" value="DUF975"/>
</dbReference>
<feature type="transmembrane region" description="Helical" evidence="1">
    <location>
        <begin position="71"/>
        <end position="94"/>
    </location>
</feature>
<dbReference type="Proteomes" id="UP000831181">
    <property type="component" value="Chromosome"/>
</dbReference>
<protein>
    <submittedName>
        <fullName evidence="2">DUF975 family protein</fullName>
    </submittedName>
</protein>